<feature type="transmembrane region" description="Helical" evidence="2">
    <location>
        <begin position="214"/>
        <end position="233"/>
    </location>
</feature>
<gene>
    <name evidence="3" type="ORF">DKX38_006742</name>
</gene>
<keyword evidence="2" id="KW-0472">Membrane</keyword>
<proteinExistence type="predicted"/>
<reference evidence="4" key="1">
    <citation type="journal article" date="2019" name="Gigascience">
        <title>De novo genome assembly of the endangered Acer yangbiense, a plant species with extremely small populations endemic to Yunnan Province, China.</title>
        <authorList>
            <person name="Yang J."/>
            <person name="Wariss H.M."/>
            <person name="Tao L."/>
            <person name="Zhang R."/>
            <person name="Yun Q."/>
            <person name="Hollingsworth P."/>
            <person name="Dao Z."/>
            <person name="Luo G."/>
            <person name="Guo H."/>
            <person name="Ma Y."/>
            <person name="Sun W."/>
        </authorList>
    </citation>
    <scope>NUCLEOTIDE SEQUENCE [LARGE SCALE GENOMIC DNA]</scope>
    <source>
        <strain evidence="4">cv. br00</strain>
    </source>
</reference>
<feature type="transmembrane region" description="Helical" evidence="2">
    <location>
        <begin position="45"/>
        <end position="65"/>
    </location>
</feature>
<evidence type="ECO:0000313" key="4">
    <source>
        <dbReference type="Proteomes" id="UP000326939"/>
    </source>
</evidence>
<keyword evidence="2" id="KW-1133">Transmembrane helix</keyword>
<keyword evidence="2" id="KW-0812">Transmembrane</keyword>
<sequence>MCILCVIQKWSRRVATMLPWLVIPLIGLWALSQLLPPAFRFEITSPRLACVSVLLFTLFWYEVLVPQLSAWRVRRNAWLRDRKRSEAIELQKLRKTATRKCRNCLTPYKDQNPGGGKFMCSYCGHISKRPVLDMPPGIGISNPGIIKDLVGKSGKILNGKAWSDNGWKCSQEWLDNGGWAGGSISGKSSYWRKNGSGIFGGDENCLAEKSYSGVVIFSCKLLTSFFLSIRWLWRKVFRITSSEDGSSDAGHRAMLAKRCENGENYHESRGDKARRKAEEKRQARLEKELLEEEERMQREEVARLVEERRRLRDEIMEAERDQSIMSSLSREKNSRKEAEKKRQERRKEKDKGSSKSNSDAEELEKRAVKESDRKRDVEKKSESERREHRKSGVESVKGQNVELAHGIKNTPGSSFNRGNAGSRYFDRMKGTFLSSSKAFSGGGFFGKAAYTPATVTKENKPISSIDPVHVSAYRRDVHPPDRLSGKASLNGDDKHIYHPVLCESQPRTAPKKTWQQLFTRSSPAHPSSNANVICRPISKQAECQAQQSPAQSSPIQSFDNPINFGLPSPFPVSAFPNVPSSTSLGFSPAIEPNFSRAMEGPCDFIPEEPELFEDPCYIPDPISLLGPVSESLDNFQLDLGNGFAPDMGIGLERLYAMKNVSASPEVTRPSPIESPLSRQRTADEKNNGSNRFPTTPISHDFNTLPVNDMHVNETGTWQMWNSSPLGQDGLGLVGGPGSWLSLPEQNRSTKEDIIPPPSHKTMASLFTKDDQILPGMYSPQKTFLGNGQSGVFSPVIGSSENEPWLQNTFFPPLSGSSTPFSLKPPEESTQSEMIYQSPTGAATNNAFGPSPVHNCSKNEWGVQGSGEGFGNSSVTRPNVGGLFSTSDVQWSFD</sequence>
<feature type="compositionally biased region" description="Basic and acidic residues" evidence="1">
    <location>
        <begin position="329"/>
        <end position="353"/>
    </location>
</feature>
<dbReference type="EMBL" id="VDCV01000004">
    <property type="protein sequence ID" value="KAB5561785.1"/>
    <property type="molecule type" value="Genomic_DNA"/>
</dbReference>
<feature type="region of interest" description="Disordered" evidence="1">
    <location>
        <begin position="662"/>
        <end position="701"/>
    </location>
</feature>
<accession>A0A5N5N2M7</accession>
<organism evidence="3 4">
    <name type="scientific">Salix brachista</name>
    <dbReference type="NCBI Taxonomy" id="2182728"/>
    <lineage>
        <taxon>Eukaryota</taxon>
        <taxon>Viridiplantae</taxon>
        <taxon>Streptophyta</taxon>
        <taxon>Embryophyta</taxon>
        <taxon>Tracheophyta</taxon>
        <taxon>Spermatophyta</taxon>
        <taxon>Magnoliopsida</taxon>
        <taxon>eudicotyledons</taxon>
        <taxon>Gunneridae</taxon>
        <taxon>Pentapetalae</taxon>
        <taxon>rosids</taxon>
        <taxon>fabids</taxon>
        <taxon>Malpighiales</taxon>
        <taxon>Salicaceae</taxon>
        <taxon>Saliceae</taxon>
        <taxon>Salix</taxon>
    </lineage>
</organism>
<evidence type="ECO:0000256" key="1">
    <source>
        <dbReference type="SAM" id="MobiDB-lite"/>
    </source>
</evidence>
<keyword evidence="4" id="KW-1185">Reference proteome</keyword>
<name>A0A5N5N2M7_9ROSI</name>
<feature type="transmembrane region" description="Helical" evidence="2">
    <location>
        <begin position="18"/>
        <end position="39"/>
    </location>
</feature>
<protein>
    <submittedName>
        <fullName evidence="3">Uncharacterized protein</fullName>
    </submittedName>
</protein>
<dbReference type="AlphaFoldDB" id="A0A5N5N2M7"/>
<evidence type="ECO:0000256" key="2">
    <source>
        <dbReference type="SAM" id="Phobius"/>
    </source>
</evidence>
<feature type="compositionally biased region" description="Polar residues" evidence="1">
    <location>
        <begin position="687"/>
        <end position="701"/>
    </location>
</feature>
<dbReference type="Proteomes" id="UP000326939">
    <property type="component" value="Chromosome 4"/>
</dbReference>
<evidence type="ECO:0000313" key="3">
    <source>
        <dbReference type="EMBL" id="KAB5561785.1"/>
    </source>
</evidence>
<comment type="caution">
    <text evidence="3">The sequence shown here is derived from an EMBL/GenBank/DDBJ whole genome shotgun (WGS) entry which is preliminary data.</text>
</comment>
<feature type="compositionally biased region" description="Basic and acidic residues" evidence="1">
    <location>
        <begin position="363"/>
        <end position="392"/>
    </location>
</feature>
<feature type="region of interest" description="Disordered" evidence="1">
    <location>
        <begin position="320"/>
        <end position="415"/>
    </location>
</feature>